<dbReference type="EMBL" id="UFQT01002095">
    <property type="protein sequence ID" value="SSX32660.1"/>
    <property type="molecule type" value="Genomic_DNA"/>
</dbReference>
<feature type="compositionally biased region" description="Low complexity" evidence="1">
    <location>
        <begin position="39"/>
        <end position="54"/>
    </location>
</feature>
<protein>
    <submittedName>
        <fullName evidence="3">CSON005239 protein</fullName>
    </submittedName>
</protein>
<name>A0A336MRF9_CULSO</name>
<evidence type="ECO:0000256" key="1">
    <source>
        <dbReference type="SAM" id="MobiDB-lite"/>
    </source>
</evidence>
<feature type="chain" id="PRO_5016239735" evidence="2">
    <location>
        <begin position="24"/>
        <end position="119"/>
    </location>
</feature>
<feature type="region of interest" description="Disordered" evidence="1">
    <location>
        <begin position="96"/>
        <end position="119"/>
    </location>
</feature>
<feature type="region of interest" description="Disordered" evidence="1">
    <location>
        <begin position="38"/>
        <end position="72"/>
    </location>
</feature>
<accession>A0A336MRF9</accession>
<keyword evidence="2" id="KW-0732">Signal</keyword>
<sequence length="119" mass="13115">MFSIASSIFSLICILSTTVFIEACISYTISTSSHENNHFHNNNNENLSENNTNSDENRNYGTNQSDNNPLSSLVSGVMLSPLYRSVKVMNTFANNIEGANNSDINDGHYDKASSKPRDS</sequence>
<dbReference type="AlphaFoldDB" id="A0A336MRF9"/>
<feature type="compositionally biased region" description="Polar residues" evidence="1">
    <location>
        <begin position="59"/>
        <end position="72"/>
    </location>
</feature>
<proteinExistence type="predicted"/>
<feature type="compositionally biased region" description="Basic and acidic residues" evidence="1">
    <location>
        <begin position="105"/>
        <end position="119"/>
    </location>
</feature>
<gene>
    <name evidence="3" type="primary">CSON005239</name>
</gene>
<evidence type="ECO:0000313" key="3">
    <source>
        <dbReference type="EMBL" id="SSX32660.1"/>
    </source>
</evidence>
<feature type="signal peptide" evidence="2">
    <location>
        <begin position="1"/>
        <end position="23"/>
    </location>
</feature>
<dbReference type="VEuPathDB" id="VectorBase:CSON005239"/>
<reference evidence="3" key="1">
    <citation type="submission" date="2018-07" db="EMBL/GenBank/DDBJ databases">
        <authorList>
            <person name="Quirk P.G."/>
            <person name="Krulwich T.A."/>
        </authorList>
    </citation>
    <scope>NUCLEOTIDE SEQUENCE</scope>
</reference>
<organism evidence="3">
    <name type="scientific">Culicoides sonorensis</name>
    <name type="common">Biting midge</name>
    <dbReference type="NCBI Taxonomy" id="179676"/>
    <lineage>
        <taxon>Eukaryota</taxon>
        <taxon>Metazoa</taxon>
        <taxon>Ecdysozoa</taxon>
        <taxon>Arthropoda</taxon>
        <taxon>Hexapoda</taxon>
        <taxon>Insecta</taxon>
        <taxon>Pterygota</taxon>
        <taxon>Neoptera</taxon>
        <taxon>Endopterygota</taxon>
        <taxon>Diptera</taxon>
        <taxon>Nematocera</taxon>
        <taxon>Chironomoidea</taxon>
        <taxon>Ceratopogonidae</taxon>
        <taxon>Ceratopogoninae</taxon>
        <taxon>Culicoides</taxon>
        <taxon>Monoculicoides</taxon>
    </lineage>
</organism>
<evidence type="ECO:0000256" key="2">
    <source>
        <dbReference type="SAM" id="SignalP"/>
    </source>
</evidence>